<keyword evidence="6" id="KW-0653">Protein transport</keyword>
<evidence type="ECO:0000256" key="3">
    <source>
        <dbReference type="ARBA" id="ARBA00009466"/>
    </source>
</evidence>
<dbReference type="Proteomes" id="UP001527925">
    <property type="component" value="Unassembled WGS sequence"/>
</dbReference>
<keyword evidence="5" id="KW-0963">Cytoplasm</keyword>
<evidence type="ECO:0000256" key="7">
    <source>
        <dbReference type="ARBA" id="ARBA00023242"/>
    </source>
</evidence>
<evidence type="ECO:0000256" key="1">
    <source>
        <dbReference type="ARBA" id="ARBA00004123"/>
    </source>
</evidence>
<dbReference type="InterPro" id="IPR016024">
    <property type="entry name" value="ARM-type_fold"/>
</dbReference>
<keyword evidence="11" id="KW-1185">Reference proteome</keyword>
<dbReference type="SUPFAM" id="SSF48371">
    <property type="entry name" value="ARM repeat"/>
    <property type="match status" value="1"/>
</dbReference>
<dbReference type="EMBL" id="JADGIZ020000029">
    <property type="protein sequence ID" value="KAL2914820.1"/>
    <property type="molecule type" value="Genomic_DNA"/>
</dbReference>
<dbReference type="PROSITE" id="PS50166">
    <property type="entry name" value="IMPORTIN_B_NT"/>
    <property type="match status" value="1"/>
</dbReference>
<evidence type="ECO:0000256" key="2">
    <source>
        <dbReference type="ARBA" id="ARBA00004496"/>
    </source>
</evidence>
<evidence type="ECO:0000259" key="9">
    <source>
        <dbReference type="PROSITE" id="PS50166"/>
    </source>
</evidence>
<dbReference type="PANTHER" id="PTHR12596">
    <property type="entry name" value="EXPORTIN 4,7-RELATED"/>
    <property type="match status" value="1"/>
</dbReference>
<name>A0ABR4N5N9_9FUNG</name>
<gene>
    <name evidence="10" type="ORF">HK105_205559</name>
</gene>
<accession>A0ABR4N5N9</accession>
<protein>
    <recommendedName>
        <fullName evidence="8">Exportin-4</fullName>
    </recommendedName>
</protein>
<evidence type="ECO:0000256" key="8">
    <source>
        <dbReference type="ARBA" id="ARBA00040444"/>
    </source>
</evidence>
<dbReference type="Pfam" id="PF03810">
    <property type="entry name" value="IBN_N"/>
    <property type="match status" value="1"/>
</dbReference>
<sequence>MAGVIDAAVAADLAVLMAHYEEAAENLHPSDAAARNYQQQKQIRQASEQFLSDFRRLPNLLPACLYILERSQRAHAQFQAAVALQDSLARIYSVQSTEERQGLRQFLLSFLMQRSSTLANFVISSLSRTTALSIKLGYLRDPETTKDQLITLVVQLHRHNDPAQRLLGASLAISLLNEFSSSKATAVGLPWDFHRDCQLAFERAHLRILFEAVISAIHTDLHNRTALATPEGIKILRSNLASAERILSWAPIPPNSMSFGPGRRHVQASASGHMDDEPSDAPCFPASWRNVLLAPNVTDLFFEIFLTFQEPEIVQRAGKCIVQMAGLHGEVFSGDQDRKVYASHFMGNADKLIVYLAQHLISQPDHEVSEQHLDAAQIVRQLLRNFKTSLLVALPTFRPLLRDVGQFTVICLQRMADEMDETSCADAVEELLSMWSSLIFELEFLTEEEQRSLAAHADASLVSETVAFLRSVTFEIFRIYVEVRLEIAKKNIESEDDTDVENHFKDQELYSEQLICVGSIARVDPTSSLMLLGRLLTERQQALAQCYQTMHPGNQLAVALLNEQIHWLTLISGHVLADSAEGEKPLIPSALQNLEHPTLENHPCIALPTCIFNILDLVTVEPESPQQEITSPLVVETLLWFVERWGCTYLFMDPADYSIVTPALMTAFGSSGGAPQALDFLLERIQRNFRVWHADSDIVTQIVSVLDGLSDSRHARNALLQSPKFTTVVQYFLNHLDKFPASLHSDLIQTIAYIVTHSTGSEREMYFNNVADAIEKMLVSTLHRPDFARLYQSTLIREQVITVMELYNGLALAADESNMRIIFETCARQFPSFSRLLDLYHNFPDVEYYVLQFFRDLVKYQTLEVLEEHHHDILHKTVLELIRVFAKNEVGRKRSHTRSSEDEELNMDLGLLLEILAGLITSEYEGLARDDVVTRLRKSAVNSTIDVAQVVFFGVNTLMPLINEEMLSYPRLCSNYISLVSNLIEYFPNKLAQLPPTLLMSLVSSLIYGVNQANANLGNAALAAMESLALYHWAERIQQQTTGQVPADTNGTAGVAGAAAQDGPLAHPIDWLLQQLLTSVLFKPFDSNLVPAASDTVFALAIARHQTFQSIIHATIQHQPPSLRPRLTDFFGRLLPLISAHEGVQRSRLLSGALQIGFGGGNIRAANTAGMGGAARELHALRDTISKFLTDVRGLLLVK</sequence>
<dbReference type="InterPro" id="IPR057947">
    <property type="entry name" value="TPR_XPO7/RBP17"/>
</dbReference>
<feature type="domain" description="Importin N-terminal" evidence="9">
    <location>
        <begin position="47"/>
        <end position="113"/>
    </location>
</feature>
<dbReference type="InterPro" id="IPR001494">
    <property type="entry name" value="Importin-beta_N"/>
</dbReference>
<reference evidence="10 11" key="1">
    <citation type="submission" date="2023-09" db="EMBL/GenBank/DDBJ databases">
        <title>Pangenome analysis of Batrachochytrium dendrobatidis and related Chytrids.</title>
        <authorList>
            <person name="Yacoub M.N."/>
            <person name="Stajich J.E."/>
            <person name="James T.Y."/>
        </authorList>
    </citation>
    <scope>NUCLEOTIDE SEQUENCE [LARGE SCALE GENOMIC DNA]</scope>
    <source>
        <strain evidence="10 11">JEL0888</strain>
    </source>
</reference>
<evidence type="ECO:0000313" key="11">
    <source>
        <dbReference type="Proteomes" id="UP001527925"/>
    </source>
</evidence>
<evidence type="ECO:0000256" key="5">
    <source>
        <dbReference type="ARBA" id="ARBA00022490"/>
    </source>
</evidence>
<comment type="caution">
    <text evidence="10">The sequence shown here is derived from an EMBL/GenBank/DDBJ whole genome shotgun (WGS) entry which is preliminary data.</text>
</comment>
<evidence type="ECO:0000256" key="6">
    <source>
        <dbReference type="ARBA" id="ARBA00022927"/>
    </source>
</evidence>
<dbReference type="InterPro" id="IPR011989">
    <property type="entry name" value="ARM-like"/>
</dbReference>
<evidence type="ECO:0000256" key="4">
    <source>
        <dbReference type="ARBA" id="ARBA00022448"/>
    </source>
</evidence>
<keyword evidence="7" id="KW-0539">Nucleus</keyword>
<proteinExistence type="inferred from homology"/>
<dbReference type="InterPro" id="IPR044189">
    <property type="entry name" value="XPO4/7-like"/>
</dbReference>
<keyword evidence="4" id="KW-0813">Transport</keyword>
<dbReference type="PANTHER" id="PTHR12596:SF1">
    <property type="entry name" value="EXPORTIN-4"/>
    <property type="match status" value="1"/>
</dbReference>
<comment type="similarity">
    <text evidence="3">Belongs to the exportin family.</text>
</comment>
<dbReference type="Pfam" id="PF25795">
    <property type="entry name" value="TPR_XPO7"/>
    <property type="match status" value="1"/>
</dbReference>
<dbReference type="Gene3D" id="1.25.10.10">
    <property type="entry name" value="Leucine-rich Repeat Variant"/>
    <property type="match status" value="2"/>
</dbReference>
<evidence type="ECO:0000313" key="10">
    <source>
        <dbReference type="EMBL" id="KAL2914820.1"/>
    </source>
</evidence>
<organism evidence="10 11">
    <name type="scientific">Polyrhizophydium stewartii</name>
    <dbReference type="NCBI Taxonomy" id="2732419"/>
    <lineage>
        <taxon>Eukaryota</taxon>
        <taxon>Fungi</taxon>
        <taxon>Fungi incertae sedis</taxon>
        <taxon>Chytridiomycota</taxon>
        <taxon>Chytridiomycota incertae sedis</taxon>
        <taxon>Chytridiomycetes</taxon>
        <taxon>Rhizophydiales</taxon>
        <taxon>Rhizophydiales incertae sedis</taxon>
        <taxon>Polyrhizophydium</taxon>
    </lineage>
</organism>
<comment type="subcellular location">
    <subcellularLocation>
        <location evidence="2">Cytoplasm</location>
    </subcellularLocation>
    <subcellularLocation>
        <location evidence="1">Nucleus</location>
    </subcellularLocation>
</comment>